<feature type="compositionally biased region" description="Pro residues" evidence="1">
    <location>
        <begin position="80"/>
        <end position="117"/>
    </location>
</feature>
<feature type="region of interest" description="Disordered" evidence="1">
    <location>
        <begin position="51"/>
        <end position="176"/>
    </location>
</feature>
<reference evidence="3 4" key="1">
    <citation type="submission" date="2020-08" db="EMBL/GenBank/DDBJ databases">
        <title>The genome sequence of type strain Novosphingobium flavum NBRC 111647.</title>
        <authorList>
            <person name="Liu Y."/>
        </authorList>
    </citation>
    <scope>NUCLEOTIDE SEQUENCE [LARGE SCALE GENOMIC DNA]</scope>
    <source>
        <strain evidence="3 4">NBRC 111647</strain>
    </source>
</reference>
<keyword evidence="4" id="KW-1185">Reference proteome</keyword>
<evidence type="ECO:0000313" key="4">
    <source>
        <dbReference type="Proteomes" id="UP000566813"/>
    </source>
</evidence>
<dbReference type="Gene3D" id="3.30.1150.10">
    <property type="match status" value="1"/>
</dbReference>
<name>A0A7X1KMX3_9SPHN</name>
<protein>
    <recommendedName>
        <fullName evidence="5">Cell division and transport-associated protein TolA</fullName>
    </recommendedName>
</protein>
<feature type="transmembrane region" description="Helical" evidence="2">
    <location>
        <begin position="14"/>
        <end position="32"/>
    </location>
</feature>
<evidence type="ECO:0008006" key="5">
    <source>
        <dbReference type="Google" id="ProtNLM"/>
    </source>
</evidence>
<comment type="caution">
    <text evidence="3">The sequence shown here is derived from an EMBL/GenBank/DDBJ whole genome shotgun (WGS) entry which is preliminary data.</text>
</comment>
<proteinExistence type="predicted"/>
<evidence type="ECO:0000256" key="1">
    <source>
        <dbReference type="SAM" id="MobiDB-lite"/>
    </source>
</evidence>
<dbReference type="EMBL" id="JACLAW010000014">
    <property type="protein sequence ID" value="MBC2667091.1"/>
    <property type="molecule type" value="Genomic_DNA"/>
</dbReference>
<feature type="compositionally biased region" description="Low complexity" evidence="1">
    <location>
        <begin position="61"/>
        <end position="79"/>
    </location>
</feature>
<dbReference type="PRINTS" id="PR01217">
    <property type="entry name" value="PRICHEXTENSN"/>
</dbReference>
<evidence type="ECO:0000313" key="3">
    <source>
        <dbReference type="EMBL" id="MBC2667091.1"/>
    </source>
</evidence>
<evidence type="ECO:0000256" key="2">
    <source>
        <dbReference type="SAM" id="Phobius"/>
    </source>
</evidence>
<organism evidence="3 4">
    <name type="scientific">Novosphingobium flavum</name>
    <dbReference type="NCBI Taxonomy" id="1778672"/>
    <lineage>
        <taxon>Bacteria</taxon>
        <taxon>Pseudomonadati</taxon>
        <taxon>Pseudomonadota</taxon>
        <taxon>Alphaproteobacteria</taxon>
        <taxon>Sphingomonadales</taxon>
        <taxon>Sphingomonadaceae</taxon>
        <taxon>Novosphingobium</taxon>
    </lineage>
</organism>
<gene>
    <name evidence="3" type="ORF">H7F51_16350</name>
</gene>
<sequence length="277" mass="28725">MAGMGTTLRREEKAGLAVAVAAHVALVAWLALKPPTPAPLPLPERMTVTFSDEIAERSTSPEPAAEAAPAIAPVIAENPVPEPAPEPQPRPQPQVQPPPPKPLPQVIPKPQPAPKPQPVAKAPAKPAPAPQKPAAKPAGGGGSRIGSDFLKGIAGGQTPGAKATTPPAQEIGPAVRSALSGAITRQLKPKWSAPQGADSDQLVTVLAWDLNPDGSLAGPPRVVSQAGITDANRAQAQRHAEQAVRAVRLAAPFDLPEDLYAAWKHVASFRFDRKLSQ</sequence>
<dbReference type="AlphaFoldDB" id="A0A7X1KMX3"/>
<accession>A0A7X1KMX3</accession>
<keyword evidence="2" id="KW-0812">Transmembrane</keyword>
<keyword evidence="2" id="KW-0472">Membrane</keyword>
<dbReference type="Proteomes" id="UP000566813">
    <property type="component" value="Unassembled WGS sequence"/>
</dbReference>
<keyword evidence="2" id="KW-1133">Transmembrane helix</keyword>